<reference evidence="1" key="1">
    <citation type="journal article" date="2023" name="Plant J.">
        <title>The genome of the king protea, Protea cynaroides.</title>
        <authorList>
            <person name="Chang J."/>
            <person name="Duong T.A."/>
            <person name="Schoeman C."/>
            <person name="Ma X."/>
            <person name="Roodt D."/>
            <person name="Barker N."/>
            <person name="Li Z."/>
            <person name="Van de Peer Y."/>
            <person name="Mizrachi E."/>
        </authorList>
    </citation>
    <scope>NUCLEOTIDE SEQUENCE</scope>
    <source>
        <tissue evidence="1">Young leaves</tissue>
    </source>
</reference>
<accession>A0A9Q0KX49</accession>
<evidence type="ECO:0000313" key="2">
    <source>
        <dbReference type="Proteomes" id="UP001141806"/>
    </source>
</evidence>
<gene>
    <name evidence="1" type="ORF">NE237_009203</name>
</gene>
<evidence type="ECO:0000313" key="1">
    <source>
        <dbReference type="EMBL" id="KAJ4978423.1"/>
    </source>
</evidence>
<proteinExistence type="predicted"/>
<dbReference type="AlphaFoldDB" id="A0A9Q0KX49"/>
<sequence>MRDGRALLLRASCGQVWDGCWVQVVDRCGTVAGCELRISVGWLLGTSYRQVWDGCWARVEDRCRDGCWARVADRCGMATGRELRTGVGMAAAGVAVRCRLLRDLMEIAGAYTVVVLCTNYGRWSVAGQWRRAQEMGGCLMGLVASAYGWVWEKDKMEMAARFVQCFGVRFMIHGWKLSVATGMGNGDFPIGQLKCFLSKARVREWQAQKVGEERPQEKVLSAKEDKEVVVTSALKKVGNWMPLLRTPWGKAPLQESQQRLTMSRLKLKKRPRKAAAIAAQASTEVEVSMETKSARALRLTKNKGVKVDRPFAKFTLEWKLFVDDLVLANPSLVSKFSSKSILLRNVQAIRDMSDDVFMEQMHMYSMVKMGGSPRNSYKTVVEHNAELKRSLAGQSQSVFDTLARAEQLCTKIVEAEKEQSSVTEALEEAKG</sequence>
<organism evidence="1 2">
    <name type="scientific">Protea cynaroides</name>
    <dbReference type="NCBI Taxonomy" id="273540"/>
    <lineage>
        <taxon>Eukaryota</taxon>
        <taxon>Viridiplantae</taxon>
        <taxon>Streptophyta</taxon>
        <taxon>Embryophyta</taxon>
        <taxon>Tracheophyta</taxon>
        <taxon>Spermatophyta</taxon>
        <taxon>Magnoliopsida</taxon>
        <taxon>Proteales</taxon>
        <taxon>Proteaceae</taxon>
        <taxon>Protea</taxon>
    </lineage>
</organism>
<dbReference type="EMBL" id="JAMYWD010000002">
    <property type="protein sequence ID" value="KAJ4978423.1"/>
    <property type="molecule type" value="Genomic_DNA"/>
</dbReference>
<dbReference type="Proteomes" id="UP001141806">
    <property type="component" value="Unassembled WGS sequence"/>
</dbReference>
<comment type="caution">
    <text evidence="1">The sequence shown here is derived from an EMBL/GenBank/DDBJ whole genome shotgun (WGS) entry which is preliminary data.</text>
</comment>
<keyword evidence="2" id="KW-1185">Reference proteome</keyword>
<protein>
    <submittedName>
        <fullName evidence="1">Uncharacterized protein</fullName>
    </submittedName>
</protein>
<name>A0A9Q0KX49_9MAGN</name>